<dbReference type="CDD" id="cd00207">
    <property type="entry name" value="fer2"/>
    <property type="match status" value="1"/>
</dbReference>
<dbReference type="PROSITE" id="PS51384">
    <property type="entry name" value="FAD_FR"/>
    <property type="match status" value="1"/>
</dbReference>
<evidence type="ECO:0000256" key="9">
    <source>
        <dbReference type="ARBA" id="ARBA00023014"/>
    </source>
</evidence>
<dbReference type="RefSeq" id="WP_046953372.1">
    <property type="nucleotide sequence ID" value="NZ_CP031238.1"/>
</dbReference>
<dbReference type="InterPro" id="IPR039261">
    <property type="entry name" value="FNR_nucleotide-bd"/>
</dbReference>
<evidence type="ECO:0000256" key="4">
    <source>
        <dbReference type="ARBA" id="ARBA00022723"/>
    </source>
</evidence>
<feature type="domain" description="FAD-binding FR-type" evidence="12">
    <location>
        <begin position="8"/>
        <end position="108"/>
    </location>
</feature>
<evidence type="ECO:0000256" key="7">
    <source>
        <dbReference type="ARBA" id="ARBA00023002"/>
    </source>
</evidence>
<dbReference type="Pfam" id="PF00111">
    <property type="entry name" value="Fer2"/>
    <property type="match status" value="1"/>
</dbReference>
<keyword evidence="5" id="KW-0274">FAD</keyword>
<evidence type="ECO:0000256" key="8">
    <source>
        <dbReference type="ARBA" id="ARBA00023004"/>
    </source>
</evidence>
<comment type="similarity">
    <text evidence="10">In the N-terminal section; belongs to the FAD-binding oxidoreductase type 6 family.</text>
</comment>
<keyword evidence="2" id="KW-0285">Flavoprotein</keyword>
<evidence type="ECO:0000256" key="10">
    <source>
        <dbReference type="ARBA" id="ARBA00061434"/>
    </source>
</evidence>
<evidence type="ECO:0000259" key="11">
    <source>
        <dbReference type="PROSITE" id="PS51085"/>
    </source>
</evidence>
<dbReference type="InterPro" id="IPR006058">
    <property type="entry name" value="2Fe2S_fd_BS"/>
</dbReference>
<proteinExistence type="inferred from homology"/>
<dbReference type="InterPro" id="IPR036010">
    <property type="entry name" value="2Fe-2S_ferredoxin-like_sf"/>
</dbReference>
<dbReference type="PANTHER" id="PTHR47354:SF6">
    <property type="entry name" value="NADH OXIDOREDUCTASE HCR"/>
    <property type="match status" value="1"/>
</dbReference>
<dbReference type="GO" id="GO:0016491">
    <property type="term" value="F:oxidoreductase activity"/>
    <property type="evidence" value="ECO:0007669"/>
    <property type="project" value="UniProtKB-KW"/>
</dbReference>
<comment type="cofactor">
    <cofactor evidence="1">
        <name>FAD</name>
        <dbReference type="ChEBI" id="CHEBI:57692"/>
    </cofactor>
</comment>
<dbReference type="SUPFAM" id="SSF54292">
    <property type="entry name" value="2Fe-2S ferredoxin-like"/>
    <property type="match status" value="1"/>
</dbReference>
<evidence type="ECO:0000259" key="12">
    <source>
        <dbReference type="PROSITE" id="PS51384"/>
    </source>
</evidence>
<dbReference type="Gene3D" id="2.40.30.10">
    <property type="entry name" value="Translation factors"/>
    <property type="match status" value="1"/>
</dbReference>
<evidence type="ECO:0000256" key="3">
    <source>
        <dbReference type="ARBA" id="ARBA00022714"/>
    </source>
</evidence>
<evidence type="ECO:0000313" key="14">
    <source>
        <dbReference type="Proteomes" id="UP000034750"/>
    </source>
</evidence>
<keyword evidence="6" id="KW-0472">Membrane</keyword>
<comment type="caution">
    <text evidence="13">The sequence shown here is derived from an EMBL/GenBank/DDBJ whole genome shotgun (WGS) entry which is preliminary data.</text>
</comment>
<dbReference type="Gene3D" id="3.10.20.30">
    <property type="match status" value="1"/>
</dbReference>
<dbReference type="Gene3D" id="3.40.50.80">
    <property type="entry name" value="Nucleotide-binding domain of ferredoxin-NADP reductase (FNR) module"/>
    <property type="match status" value="1"/>
</dbReference>
<dbReference type="InterPro" id="IPR001433">
    <property type="entry name" value="OxRdtase_FAD/NAD-bd"/>
</dbReference>
<dbReference type="NCBIfam" id="NF007964">
    <property type="entry name" value="PRK10684.1"/>
    <property type="match status" value="1"/>
</dbReference>
<dbReference type="EMBL" id="LCTK01000031">
    <property type="protein sequence ID" value="KKZ58146.1"/>
    <property type="molecule type" value="Genomic_DNA"/>
</dbReference>
<keyword evidence="4" id="KW-0479">Metal-binding</keyword>
<dbReference type="PATRIC" id="fig|726.54.peg.1352"/>
<organism evidence="13 14">
    <name type="scientific">Haemophilus haemolyticus</name>
    <dbReference type="NCBI Taxonomy" id="726"/>
    <lineage>
        <taxon>Bacteria</taxon>
        <taxon>Pseudomonadati</taxon>
        <taxon>Pseudomonadota</taxon>
        <taxon>Gammaproteobacteria</taxon>
        <taxon>Pasteurellales</taxon>
        <taxon>Pasteurellaceae</taxon>
        <taxon>Haemophilus</taxon>
    </lineage>
</organism>
<dbReference type="Proteomes" id="UP000034750">
    <property type="component" value="Unassembled WGS sequence"/>
</dbReference>
<dbReference type="GO" id="GO:0051537">
    <property type="term" value="F:2 iron, 2 sulfur cluster binding"/>
    <property type="evidence" value="ECO:0007669"/>
    <property type="project" value="UniProtKB-KW"/>
</dbReference>
<dbReference type="Pfam" id="PF00970">
    <property type="entry name" value="FAD_binding_6"/>
    <property type="match status" value="1"/>
</dbReference>
<keyword evidence="6" id="KW-0812">Transmembrane</keyword>
<keyword evidence="8" id="KW-0408">Iron</keyword>
<dbReference type="InterPro" id="IPR050415">
    <property type="entry name" value="MRET"/>
</dbReference>
<dbReference type="InterPro" id="IPR012675">
    <property type="entry name" value="Beta-grasp_dom_sf"/>
</dbReference>
<dbReference type="PROSITE" id="PS00197">
    <property type="entry name" value="2FE2S_FER_1"/>
    <property type="match status" value="1"/>
</dbReference>
<keyword evidence="6" id="KW-1133">Transmembrane helix</keyword>
<keyword evidence="7" id="KW-0560">Oxidoreductase</keyword>
<dbReference type="CDD" id="cd06215">
    <property type="entry name" value="FNR_iron_sulfur_binding_1"/>
    <property type="match status" value="1"/>
</dbReference>
<evidence type="ECO:0000256" key="6">
    <source>
        <dbReference type="ARBA" id="ARBA00022989"/>
    </source>
</evidence>
<dbReference type="SUPFAM" id="SSF52343">
    <property type="entry name" value="Ferredoxin reductase-like, C-terminal NADP-linked domain"/>
    <property type="match status" value="1"/>
</dbReference>
<dbReference type="SUPFAM" id="SSF63380">
    <property type="entry name" value="Riboflavin synthase domain-like"/>
    <property type="match status" value="1"/>
</dbReference>
<dbReference type="PANTHER" id="PTHR47354">
    <property type="entry name" value="NADH OXIDOREDUCTASE HCR"/>
    <property type="match status" value="1"/>
</dbReference>
<evidence type="ECO:0000256" key="1">
    <source>
        <dbReference type="ARBA" id="ARBA00001974"/>
    </source>
</evidence>
<keyword evidence="3" id="KW-0001">2Fe-2S</keyword>
<dbReference type="PRINTS" id="PR00406">
    <property type="entry name" value="CYTB5RDTASE"/>
</dbReference>
<sequence>MSNNQNPLCYNEMQVHAIHQETDDVYTIELIAQDFYPYEPGQYALVSIRNTPNIVRAYTLSSTPGMSRFVTLTVRRIKNGVGSNWITSEIKEGDQIWLSDPMGKFTCTRIVSDRYLLVAGGCGVTPIMSMTRWLLKNKPSVDVVVFYSVHSPKDVIFKREWALLKEQFPQLKLFINASVDADDGFIAGRLNSQMLSDLVSNIADYTVLTCGPESYMNDLRAMTESLGIPSERFFLEQFHSSAENCMLDNSKQVTLSITNPVPQTFSVPVGKTLLAALEEHKAPIIAACREGICGSCKTLVVSGDYEVSSNGPLTEDEIKQGYVLACCCQMKGNISVDLMP</sequence>
<evidence type="ECO:0000313" key="13">
    <source>
        <dbReference type="EMBL" id="KKZ58146.1"/>
    </source>
</evidence>
<dbReference type="Pfam" id="PF00175">
    <property type="entry name" value="NAD_binding_1"/>
    <property type="match status" value="1"/>
</dbReference>
<dbReference type="InterPro" id="IPR008333">
    <property type="entry name" value="Cbr1-like_FAD-bd_dom"/>
</dbReference>
<dbReference type="AlphaFoldDB" id="A0A0M3G5Q2"/>
<dbReference type="InterPro" id="IPR001041">
    <property type="entry name" value="2Fe-2S_ferredoxin-type"/>
</dbReference>
<dbReference type="InterPro" id="IPR017938">
    <property type="entry name" value="Riboflavin_synthase-like_b-brl"/>
</dbReference>
<name>A0A0M3G5Q2_HAEHA</name>
<accession>A0A0M3G5Q2</accession>
<evidence type="ECO:0000256" key="5">
    <source>
        <dbReference type="ARBA" id="ARBA00022827"/>
    </source>
</evidence>
<dbReference type="InterPro" id="IPR017927">
    <property type="entry name" value="FAD-bd_FR_type"/>
</dbReference>
<reference evidence="13 14" key="1">
    <citation type="submission" date="2015-05" db="EMBL/GenBank/DDBJ databases">
        <title>Comparative analyses of the lipooligosaccharides from nottypeable Haemophilus influenzae and Haemophilus haemolyticus.</title>
        <authorList>
            <person name="Post D.M.B."/>
            <person name="Ketterer M.R."/>
            <person name="Coffin J.E."/>
            <person name="Reinders L.M."/>
            <person name="Munson R.S.Jr."/>
            <person name="Bair T.B."/>
            <person name="Murphy T.F."/>
            <person name="Foster E."/>
            <person name="Gibson B.W."/>
            <person name="Apicella M.A."/>
        </authorList>
    </citation>
    <scope>NUCLEOTIDE SEQUENCE [LARGE SCALE GENOMIC DNA]</scope>
    <source>
        <strain evidence="13 14">11P18</strain>
    </source>
</reference>
<evidence type="ECO:0000256" key="2">
    <source>
        <dbReference type="ARBA" id="ARBA00022630"/>
    </source>
</evidence>
<feature type="domain" description="2Fe-2S ferredoxin-type" evidence="11">
    <location>
        <begin position="251"/>
        <end position="340"/>
    </location>
</feature>
<dbReference type="PROSITE" id="PS51085">
    <property type="entry name" value="2FE2S_FER_2"/>
    <property type="match status" value="1"/>
</dbReference>
<dbReference type="GO" id="GO:0046872">
    <property type="term" value="F:metal ion binding"/>
    <property type="evidence" value="ECO:0007669"/>
    <property type="project" value="UniProtKB-KW"/>
</dbReference>
<protein>
    <submittedName>
        <fullName evidence="13">Flavodoxin reductase</fullName>
    </submittedName>
</protein>
<gene>
    <name evidence="13" type="ORF">AAX18_06765</name>
</gene>
<keyword evidence="9" id="KW-0411">Iron-sulfur</keyword>